<evidence type="ECO:0000313" key="1">
    <source>
        <dbReference type="Ensembl" id="ENSCMMP00000004301.1"/>
    </source>
</evidence>
<name>A0A8C3BEY4_CAIMO</name>
<dbReference type="Ensembl" id="ENSCMMT00000004816.1">
    <property type="protein sequence ID" value="ENSCMMP00000004301.1"/>
    <property type="gene ID" value="ENSCMMG00000002730.1"/>
</dbReference>
<reference evidence="1" key="2">
    <citation type="submission" date="2025-08" db="UniProtKB">
        <authorList>
            <consortium name="Ensembl"/>
        </authorList>
    </citation>
    <scope>IDENTIFICATION</scope>
</reference>
<organism evidence="1 2">
    <name type="scientific">Cairina moschata</name>
    <name type="common">Muscovy duck</name>
    <dbReference type="NCBI Taxonomy" id="8855"/>
    <lineage>
        <taxon>Eukaryota</taxon>
        <taxon>Metazoa</taxon>
        <taxon>Chordata</taxon>
        <taxon>Craniata</taxon>
        <taxon>Vertebrata</taxon>
        <taxon>Euteleostomi</taxon>
        <taxon>Archelosauria</taxon>
        <taxon>Archosauria</taxon>
        <taxon>Dinosauria</taxon>
        <taxon>Saurischia</taxon>
        <taxon>Theropoda</taxon>
        <taxon>Coelurosauria</taxon>
        <taxon>Aves</taxon>
        <taxon>Neognathae</taxon>
        <taxon>Galloanserae</taxon>
        <taxon>Anseriformes</taxon>
        <taxon>Anatidae</taxon>
        <taxon>Anatinae</taxon>
        <taxon>Cairina</taxon>
    </lineage>
</organism>
<dbReference type="AlphaFoldDB" id="A0A8C3BEY4"/>
<evidence type="ECO:0000313" key="2">
    <source>
        <dbReference type="Proteomes" id="UP000694556"/>
    </source>
</evidence>
<accession>A0A8C3BEY4</accession>
<reference evidence="1" key="3">
    <citation type="submission" date="2025-09" db="UniProtKB">
        <authorList>
            <consortium name="Ensembl"/>
        </authorList>
    </citation>
    <scope>IDENTIFICATION</scope>
</reference>
<proteinExistence type="predicted"/>
<dbReference type="Proteomes" id="UP000694556">
    <property type="component" value="Chromosome 6"/>
</dbReference>
<reference evidence="1" key="1">
    <citation type="submission" date="2018-09" db="EMBL/GenBank/DDBJ databases">
        <title>Common duck and Muscovy duck high density SNP chip.</title>
        <authorList>
            <person name="Vignal A."/>
            <person name="Thebault N."/>
            <person name="Warren W.C."/>
        </authorList>
    </citation>
    <scope>NUCLEOTIDE SEQUENCE [LARGE SCALE GENOMIC DNA]</scope>
</reference>
<keyword evidence="2" id="KW-1185">Reference proteome</keyword>
<sequence>MATECAEPLGKVSALGYLYCLMSATRKTHSAQPNQLTEWARCPDAKCSSCLQLHFKFLLVCQLARFHMDHHIIMFWGPSLVTLVGSKRLAPLGNTYTMTSEELQNP</sequence>
<protein>
    <submittedName>
        <fullName evidence="1">Uncharacterized protein</fullName>
    </submittedName>
</protein>